<dbReference type="InterPro" id="IPR052376">
    <property type="entry name" value="Oxidative_Scav/Glycosyltrans"/>
</dbReference>
<feature type="coiled-coil region" evidence="1">
    <location>
        <begin position="54"/>
        <end position="168"/>
    </location>
</feature>
<comment type="caution">
    <text evidence="4">The sequence shown here is derived from an EMBL/GenBank/DDBJ whole genome shotgun (WGS) entry which is preliminary data.</text>
</comment>
<evidence type="ECO:0000313" key="5">
    <source>
        <dbReference type="Proteomes" id="UP000295444"/>
    </source>
</evidence>
<organism evidence="4 5">
    <name type="scientific">Labedaea rhizosphaerae</name>
    <dbReference type="NCBI Taxonomy" id="598644"/>
    <lineage>
        <taxon>Bacteria</taxon>
        <taxon>Bacillati</taxon>
        <taxon>Actinomycetota</taxon>
        <taxon>Actinomycetes</taxon>
        <taxon>Pseudonocardiales</taxon>
        <taxon>Pseudonocardiaceae</taxon>
        <taxon>Labedaea</taxon>
    </lineage>
</organism>
<sequence length="248" mass="27441">MNTVKADPAVQRALLDLAEIDAELSRATHRRRTLPELAEIAAAETALQARTDDQVSVRTALDDLDREVKRQEKEIDAVRAREDRDRSLLAKGGLPSKQLSELEHELETLQRRQNALEDDLLELMEQREAAEANTQHATVALEKAQEALADAQRRRDAVFADLESIEAKRAAERAALTPKFPEPLLALYDRVRQHRGIGAGLLKHRRCGACQLEIDRSAMARISAAAADDVVTCDECGAILVRTAESGL</sequence>
<accession>A0A4R6SJV0</accession>
<dbReference type="PANTHER" id="PTHR39082:SF1">
    <property type="entry name" value="SCAVENGER RECEPTOR CLASS A MEMBER 3"/>
    <property type="match status" value="1"/>
</dbReference>
<dbReference type="InterPro" id="IPR003743">
    <property type="entry name" value="Zf-RING_7"/>
</dbReference>
<feature type="domain" description="CT398-like coiled coil hairpin" evidence="3">
    <location>
        <begin position="17"/>
        <end position="196"/>
    </location>
</feature>
<name>A0A4R6SJV0_LABRH</name>
<evidence type="ECO:0000259" key="3">
    <source>
        <dbReference type="Pfam" id="PF24481"/>
    </source>
</evidence>
<dbReference type="Pfam" id="PF02591">
    <property type="entry name" value="Zn_ribbon_9"/>
    <property type="match status" value="1"/>
</dbReference>
<dbReference type="InterPro" id="IPR056003">
    <property type="entry name" value="CT398_CC_hairpin"/>
</dbReference>
<protein>
    <submittedName>
        <fullName evidence="4">Uncharacterized protein</fullName>
    </submittedName>
</protein>
<gene>
    <name evidence="4" type="ORF">EV186_10135</name>
</gene>
<dbReference type="Proteomes" id="UP000295444">
    <property type="component" value="Unassembled WGS sequence"/>
</dbReference>
<feature type="domain" description="C4-type zinc ribbon" evidence="2">
    <location>
        <begin position="206"/>
        <end position="240"/>
    </location>
</feature>
<dbReference type="PANTHER" id="PTHR39082">
    <property type="entry name" value="PHOSPHOLIPASE C-BETA-2-RELATED"/>
    <property type="match status" value="1"/>
</dbReference>
<evidence type="ECO:0000313" key="4">
    <source>
        <dbReference type="EMBL" id="TDQ04094.1"/>
    </source>
</evidence>
<dbReference type="Pfam" id="PF24481">
    <property type="entry name" value="CT398_CC"/>
    <property type="match status" value="1"/>
</dbReference>
<proteinExistence type="predicted"/>
<keyword evidence="1" id="KW-0175">Coiled coil</keyword>
<evidence type="ECO:0000256" key="1">
    <source>
        <dbReference type="SAM" id="Coils"/>
    </source>
</evidence>
<keyword evidence="5" id="KW-1185">Reference proteome</keyword>
<evidence type="ECO:0000259" key="2">
    <source>
        <dbReference type="Pfam" id="PF02591"/>
    </source>
</evidence>
<dbReference type="EMBL" id="SNXZ01000001">
    <property type="protein sequence ID" value="TDQ04094.1"/>
    <property type="molecule type" value="Genomic_DNA"/>
</dbReference>
<dbReference type="AlphaFoldDB" id="A0A4R6SJV0"/>
<dbReference type="Gene3D" id="1.10.287.1490">
    <property type="match status" value="1"/>
</dbReference>
<reference evidence="4 5" key="1">
    <citation type="submission" date="2019-03" db="EMBL/GenBank/DDBJ databases">
        <title>Genomic Encyclopedia of Type Strains, Phase IV (KMG-IV): sequencing the most valuable type-strain genomes for metagenomic binning, comparative biology and taxonomic classification.</title>
        <authorList>
            <person name="Goeker M."/>
        </authorList>
    </citation>
    <scope>NUCLEOTIDE SEQUENCE [LARGE SCALE GENOMIC DNA]</scope>
    <source>
        <strain evidence="4 5">DSM 45361</strain>
    </source>
</reference>